<sequence length="413" mass="46072">MPDAENGHRDESATPQPVARRAGLRIRKQANLYVGARCIPQDYIHITDANLKRLFTDNPNPETPARGYALVKYNRWSERNHLAVITEAESQDGDALATRKRRRDAEVPFDIGLTKDDDNILWGFIKNRLLFRMSWKETYFLDACIQDALGIATNHPDYKSIRATAGRNRDTWQGRILNSAHVIGKDFLISDFGKANGIPVYKGKKMHTWVPDSTGKMVKKCLLIDSDFFPDSLRTLETAKTVFAVCIPGLDVACLEDSKGVPTYLGEVLIKKALSLIQLEITYIFDMWMAENGSYSKGPNDFHNRQDIHLDYLDTIDSLTMPMVSITTAPVEEESGSVTPDAEEPTDIKLGCLFGIPSYTSFETKTKLKKKAKVAAVGNAIGLGTLAAPVPELKMIFNVDGFYFVDSAGNMHD</sequence>
<gene>
    <name evidence="2" type="ORF">BJ508DRAFT_336641</name>
</gene>
<reference evidence="2 3" key="1">
    <citation type="journal article" date="2018" name="Nat. Ecol. Evol.">
        <title>Pezizomycetes genomes reveal the molecular basis of ectomycorrhizal truffle lifestyle.</title>
        <authorList>
            <person name="Murat C."/>
            <person name="Payen T."/>
            <person name="Noel B."/>
            <person name="Kuo A."/>
            <person name="Morin E."/>
            <person name="Chen J."/>
            <person name="Kohler A."/>
            <person name="Krizsan K."/>
            <person name="Balestrini R."/>
            <person name="Da Silva C."/>
            <person name="Montanini B."/>
            <person name="Hainaut M."/>
            <person name="Levati E."/>
            <person name="Barry K.W."/>
            <person name="Belfiori B."/>
            <person name="Cichocki N."/>
            <person name="Clum A."/>
            <person name="Dockter R.B."/>
            <person name="Fauchery L."/>
            <person name="Guy J."/>
            <person name="Iotti M."/>
            <person name="Le Tacon F."/>
            <person name="Lindquist E.A."/>
            <person name="Lipzen A."/>
            <person name="Malagnac F."/>
            <person name="Mello A."/>
            <person name="Molinier V."/>
            <person name="Miyauchi S."/>
            <person name="Poulain J."/>
            <person name="Riccioni C."/>
            <person name="Rubini A."/>
            <person name="Sitrit Y."/>
            <person name="Splivallo R."/>
            <person name="Traeger S."/>
            <person name="Wang M."/>
            <person name="Zifcakova L."/>
            <person name="Wipf D."/>
            <person name="Zambonelli A."/>
            <person name="Paolocci F."/>
            <person name="Nowrousian M."/>
            <person name="Ottonello S."/>
            <person name="Baldrian P."/>
            <person name="Spatafora J.W."/>
            <person name="Henrissat B."/>
            <person name="Nagy L.G."/>
            <person name="Aury J.M."/>
            <person name="Wincker P."/>
            <person name="Grigoriev I.V."/>
            <person name="Bonfante P."/>
            <person name="Martin F.M."/>
        </authorList>
    </citation>
    <scope>NUCLEOTIDE SEQUENCE [LARGE SCALE GENOMIC DNA]</scope>
    <source>
        <strain evidence="2 3">RN42</strain>
    </source>
</reference>
<evidence type="ECO:0000313" key="3">
    <source>
        <dbReference type="Proteomes" id="UP000275078"/>
    </source>
</evidence>
<accession>A0A3N4HMM3</accession>
<evidence type="ECO:0000313" key="2">
    <source>
        <dbReference type="EMBL" id="RPA70904.1"/>
    </source>
</evidence>
<organism evidence="2 3">
    <name type="scientific">Ascobolus immersus RN42</name>
    <dbReference type="NCBI Taxonomy" id="1160509"/>
    <lineage>
        <taxon>Eukaryota</taxon>
        <taxon>Fungi</taxon>
        <taxon>Dikarya</taxon>
        <taxon>Ascomycota</taxon>
        <taxon>Pezizomycotina</taxon>
        <taxon>Pezizomycetes</taxon>
        <taxon>Pezizales</taxon>
        <taxon>Ascobolaceae</taxon>
        <taxon>Ascobolus</taxon>
    </lineage>
</organism>
<proteinExistence type="predicted"/>
<protein>
    <submittedName>
        <fullName evidence="2">Uncharacterized protein</fullName>
    </submittedName>
</protein>
<feature type="region of interest" description="Disordered" evidence="1">
    <location>
        <begin position="1"/>
        <end position="21"/>
    </location>
</feature>
<dbReference type="AlphaFoldDB" id="A0A3N4HMM3"/>
<dbReference type="Proteomes" id="UP000275078">
    <property type="component" value="Unassembled WGS sequence"/>
</dbReference>
<name>A0A3N4HMM3_ASCIM</name>
<dbReference type="EMBL" id="ML120018">
    <property type="protein sequence ID" value="RPA70904.1"/>
    <property type="molecule type" value="Genomic_DNA"/>
</dbReference>
<keyword evidence="3" id="KW-1185">Reference proteome</keyword>
<feature type="compositionally biased region" description="Basic and acidic residues" evidence="1">
    <location>
        <begin position="1"/>
        <end position="12"/>
    </location>
</feature>
<evidence type="ECO:0000256" key="1">
    <source>
        <dbReference type="SAM" id="MobiDB-lite"/>
    </source>
</evidence>